<dbReference type="GO" id="GO:0006511">
    <property type="term" value="P:ubiquitin-dependent protein catabolic process"/>
    <property type="evidence" value="ECO:0007669"/>
    <property type="project" value="TreeGrafter"/>
</dbReference>
<dbReference type="Proteomes" id="UP000824540">
    <property type="component" value="Unassembled WGS sequence"/>
</dbReference>
<dbReference type="PROSITE" id="PS51981">
    <property type="entry name" value="ZF_RZ"/>
    <property type="match status" value="1"/>
</dbReference>
<feature type="domain" description="RZ-type" evidence="8">
    <location>
        <begin position="1"/>
        <end position="55"/>
    </location>
</feature>
<comment type="subcellular location">
    <subcellularLocation>
        <location evidence="1">Cytoplasm</location>
    </subcellularLocation>
</comment>
<dbReference type="GO" id="GO:0005829">
    <property type="term" value="C:cytosol"/>
    <property type="evidence" value="ECO:0007669"/>
    <property type="project" value="TreeGrafter"/>
</dbReference>
<dbReference type="GO" id="GO:0005730">
    <property type="term" value="C:nucleolus"/>
    <property type="evidence" value="ECO:0007669"/>
    <property type="project" value="TreeGrafter"/>
</dbReference>
<reference evidence="9" key="1">
    <citation type="thesis" date="2021" institute="BYU ScholarsArchive" country="Provo, UT, USA">
        <title>Applications of and Algorithms for Genome Assembly and Genomic Analyses with an Emphasis on Marine Teleosts.</title>
        <authorList>
            <person name="Pickett B.D."/>
        </authorList>
    </citation>
    <scope>NUCLEOTIDE SEQUENCE</scope>
    <source>
        <strain evidence="9">HI-2016</strain>
    </source>
</reference>
<evidence type="ECO:0000256" key="2">
    <source>
        <dbReference type="ARBA" id="ARBA00022490"/>
    </source>
</evidence>
<evidence type="ECO:0000313" key="10">
    <source>
        <dbReference type="Proteomes" id="UP000824540"/>
    </source>
</evidence>
<dbReference type="Pfam" id="PF20173">
    <property type="entry name" value="ZnF_RZ-type"/>
    <property type="match status" value="1"/>
</dbReference>
<dbReference type="GO" id="GO:0016887">
    <property type="term" value="F:ATP hydrolysis activity"/>
    <property type="evidence" value="ECO:0007669"/>
    <property type="project" value="InterPro"/>
</dbReference>
<keyword evidence="4" id="KW-0863">Zinc-finger</keyword>
<evidence type="ECO:0000256" key="5">
    <source>
        <dbReference type="ARBA" id="ARBA00022833"/>
    </source>
</evidence>
<dbReference type="GO" id="GO:0002376">
    <property type="term" value="P:immune system process"/>
    <property type="evidence" value="ECO:0007669"/>
    <property type="project" value="UniProtKB-KW"/>
</dbReference>
<accession>A0A8T2N336</accession>
<dbReference type="AlphaFoldDB" id="A0A8T2N336"/>
<dbReference type="OrthoDB" id="2423195at2759"/>
<organism evidence="9 10">
    <name type="scientific">Albula glossodonta</name>
    <name type="common">roundjaw bonefish</name>
    <dbReference type="NCBI Taxonomy" id="121402"/>
    <lineage>
        <taxon>Eukaryota</taxon>
        <taxon>Metazoa</taxon>
        <taxon>Chordata</taxon>
        <taxon>Craniata</taxon>
        <taxon>Vertebrata</taxon>
        <taxon>Euteleostomi</taxon>
        <taxon>Actinopterygii</taxon>
        <taxon>Neopterygii</taxon>
        <taxon>Teleostei</taxon>
        <taxon>Albuliformes</taxon>
        <taxon>Albulidae</taxon>
        <taxon>Albula</taxon>
    </lineage>
</organism>
<dbReference type="GO" id="GO:2000051">
    <property type="term" value="P:negative regulation of non-canonical Wnt signaling pathway"/>
    <property type="evidence" value="ECO:0007669"/>
    <property type="project" value="TreeGrafter"/>
</dbReference>
<name>A0A8T2N336_9TELE</name>
<evidence type="ECO:0000259" key="8">
    <source>
        <dbReference type="PROSITE" id="PS51981"/>
    </source>
</evidence>
<evidence type="ECO:0000256" key="4">
    <source>
        <dbReference type="ARBA" id="ARBA00022771"/>
    </source>
</evidence>
<dbReference type="PANTHER" id="PTHR22605:SF18">
    <property type="entry name" value="E3 UBIQUITIN-PROTEIN LIGASE RNF213-ALPHA"/>
    <property type="match status" value="1"/>
</dbReference>
<gene>
    <name evidence="9" type="ORF">JZ751_007509</name>
</gene>
<keyword evidence="2" id="KW-0963">Cytoplasm</keyword>
<evidence type="ECO:0000256" key="3">
    <source>
        <dbReference type="ARBA" id="ARBA00022723"/>
    </source>
</evidence>
<evidence type="ECO:0000313" key="9">
    <source>
        <dbReference type="EMBL" id="KAG9334573.1"/>
    </source>
</evidence>
<evidence type="ECO:0000256" key="1">
    <source>
        <dbReference type="ARBA" id="ARBA00004496"/>
    </source>
</evidence>
<dbReference type="GO" id="GO:0008270">
    <property type="term" value="F:zinc ion binding"/>
    <property type="evidence" value="ECO:0007669"/>
    <property type="project" value="UniProtKB-KW"/>
</dbReference>
<dbReference type="GO" id="GO:0016020">
    <property type="term" value="C:membrane"/>
    <property type="evidence" value="ECO:0007669"/>
    <property type="project" value="TreeGrafter"/>
</dbReference>
<dbReference type="GO" id="GO:0004842">
    <property type="term" value="F:ubiquitin-protein transferase activity"/>
    <property type="evidence" value="ECO:0007669"/>
    <property type="project" value="InterPro"/>
</dbReference>
<protein>
    <recommendedName>
        <fullName evidence="8">RZ-type domain-containing protein</fullName>
    </recommendedName>
</protein>
<keyword evidence="3" id="KW-0479">Metal-binding</keyword>
<evidence type="ECO:0000256" key="7">
    <source>
        <dbReference type="SAM" id="MobiDB-lite"/>
    </source>
</evidence>
<sequence length="621" mass="69519">MLSTVCLKGHLCAVGECGRPVQRGKCLDCGSPIGGEKYRPEPGFIATQTRDRSQTGHILGSPSRRGDPEGLDTRDMSPVPFTLLRMLTHMAMLLGVAAEPQSVAQIIRPPIPDPGVFLMGHLLKDLEQLSRALRKGTDDTVSAIHLVIRSLLESQPSRQARRSWEASIADDVITPRLKDLDQRLKEVNASLRGDLRVACNPVVRVVFGDPCLFLSSLPKDSLIHRGAVWSCRERVSLPNLAHILEQNHGKDAFPLLWTFLQKEAELRLVKSLPDIVALQKELVRRFQNGTDLSAGSIEDFIQSQTEGSALVSYLIALHNHLIYAMEKHMGEENSYTVGVSDLTDMHMIGYEPERDLIPLVLSSCQHSLERGQETLSQYDLPRVQQLGMPTLVSRQERDYESLLMDVKGKVSQAFSDVCEAVGVAEVVLSFLAATGGEAHMDLVPYLEQVLQMGDQVAPHILKVSPARSETTPIWEGLRGIGGALSSCSLKHCVALWQFLSSLKSESMLRLKRDPFVGISGQYRQHLGEEAQRQLSGFCSRGSVEALLEMHQFMLLHLKHNCDPLMYRPDWGLKETLQSYLERKDVDTLPDIEEFFPEDILLSQAVETWKFIVVFRQRWNPR</sequence>
<proteinExistence type="predicted"/>
<feature type="compositionally biased region" description="Basic and acidic residues" evidence="7">
    <location>
        <begin position="64"/>
        <end position="73"/>
    </location>
</feature>
<evidence type="ECO:0000256" key="6">
    <source>
        <dbReference type="ARBA" id="ARBA00022859"/>
    </source>
</evidence>
<dbReference type="GO" id="GO:0002040">
    <property type="term" value="P:sprouting angiogenesis"/>
    <property type="evidence" value="ECO:0007669"/>
    <property type="project" value="TreeGrafter"/>
</dbReference>
<comment type="caution">
    <text evidence="9">The sequence shown here is derived from an EMBL/GenBank/DDBJ whole genome shotgun (WGS) entry which is preliminary data.</text>
</comment>
<dbReference type="EMBL" id="JAFBMS010000145">
    <property type="protein sequence ID" value="KAG9334573.1"/>
    <property type="molecule type" value="Genomic_DNA"/>
</dbReference>
<dbReference type="PANTHER" id="PTHR22605">
    <property type="entry name" value="RZ-TYPE DOMAIN-CONTAINING PROTEIN"/>
    <property type="match status" value="1"/>
</dbReference>
<keyword evidence="5" id="KW-0862">Zinc</keyword>
<feature type="region of interest" description="Disordered" evidence="7">
    <location>
        <begin position="47"/>
        <end position="73"/>
    </location>
</feature>
<keyword evidence="10" id="KW-1185">Reference proteome</keyword>
<keyword evidence="6" id="KW-0391">Immunity</keyword>
<dbReference type="InterPro" id="IPR046439">
    <property type="entry name" value="ZF_RZ_dom"/>
</dbReference>
<dbReference type="InterPro" id="IPR031248">
    <property type="entry name" value="RNF213"/>
</dbReference>